<sequence length="437" mass="49454">MALLPHGRLLQQPYKPACTHLTMTRMYDANLICSSCHEPGQFGWLYQCTQDHERIMELHLLIWQKLRKGSFAEDKSFRKRSVEAQRDKLSFLEELTPKQMASYRPDQIATILRQREKLKDVIAREELRELRRSESALLGNIFQTTGFEESVNDNRRWAWGGEKFCEYKICQRCRPICVDRAFLSLNAVADGEIAPTAAAGFGFEPLGGKPVIDKDVVRCIDEHRPRPQIGNRQMIEMLDEQIARMLVSQNQDQHLQNGLRGAVFAHRAGRKLPTVENIAAAKQRVRQDQAAIDVAQSNEIVIPATPDLLGSPWPWLTAFQTGLPEAHEDYQLQRQHLRQRARVTRIPRSTRRRLTDQLLSSTPTIFPSGGYSWRLFGDAGNPQSTSTSPLNDTHNTDSRATENENGVGESTPLGVGHGVAMTEESIEARVPDVVTQV</sequence>
<reference evidence="2" key="1">
    <citation type="submission" date="2020-01" db="EMBL/GenBank/DDBJ databases">
        <title>Identification and distribution of gene clusters putatively required for synthesis of sphingolipid metabolism inhibitors in phylogenetically diverse species of the filamentous fungus Fusarium.</title>
        <authorList>
            <person name="Kim H.-S."/>
            <person name="Busman M."/>
            <person name="Brown D.W."/>
            <person name="Divon H."/>
            <person name="Uhlig S."/>
            <person name="Proctor R.H."/>
        </authorList>
    </citation>
    <scope>NUCLEOTIDE SEQUENCE</scope>
    <source>
        <strain evidence="2">NRRL 53441</strain>
    </source>
</reference>
<dbReference type="OrthoDB" id="4776522at2759"/>
<dbReference type="EMBL" id="JAADJG010000117">
    <property type="protein sequence ID" value="KAF4454717.1"/>
    <property type="molecule type" value="Genomic_DNA"/>
</dbReference>
<proteinExistence type="predicted"/>
<name>A0A8H4KP35_9HYPO</name>
<keyword evidence="3" id="KW-1185">Reference proteome</keyword>
<feature type="region of interest" description="Disordered" evidence="1">
    <location>
        <begin position="376"/>
        <end position="415"/>
    </location>
</feature>
<evidence type="ECO:0000313" key="2">
    <source>
        <dbReference type="EMBL" id="KAF4454717.1"/>
    </source>
</evidence>
<protein>
    <submittedName>
        <fullName evidence="2">Uncharacterized protein</fullName>
    </submittedName>
</protein>
<evidence type="ECO:0000313" key="3">
    <source>
        <dbReference type="Proteomes" id="UP000605986"/>
    </source>
</evidence>
<dbReference type="AlphaFoldDB" id="A0A8H4KP35"/>
<dbReference type="Proteomes" id="UP000605986">
    <property type="component" value="Unassembled WGS sequence"/>
</dbReference>
<accession>A0A8H4KP35</accession>
<organism evidence="2 3">
    <name type="scientific">Fusarium austroafricanum</name>
    <dbReference type="NCBI Taxonomy" id="2364996"/>
    <lineage>
        <taxon>Eukaryota</taxon>
        <taxon>Fungi</taxon>
        <taxon>Dikarya</taxon>
        <taxon>Ascomycota</taxon>
        <taxon>Pezizomycotina</taxon>
        <taxon>Sordariomycetes</taxon>
        <taxon>Hypocreomycetidae</taxon>
        <taxon>Hypocreales</taxon>
        <taxon>Nectriaceae</taxon>
        <taxon>Fusarium</taxon>
        <taxon>Fusarium concolor species complex</taxon>
    </lineage>
</organism>
<gene>
    <name evidence="2" type="ORF">F53441_2795</name>
</gene>
<evidence type="ECO:0000256" key="1">
    <source>
        <dbReference type="SAM" id="MobiDB-lite"/>
    </source>
</evidence>
<feature type="compositionally biased region" description="Polar residues" evidence="1">
    <location>
        <begin position="381"/>
        <end position="393"/>
    </location>
</feature>
<comment type="caution">
    <text evidence="2">The sequence shown here is derived from an EMBL/GenBank/DDBJ whole genome shotgun (WGS) entry which is preliminary data.</text>
</comment>